<proteinExistence type="predicted"/>
<dbReference type="AlphaFoldDB" id="A0A364JVV0"/>
<comment type="caution">
    <text evidence="1">The sequence shown here is derived from an EMBL/GenBank/DDBJ whole genome shotgun (WGS) entry which is preliminary data.</text>
</comment>
<protein>
    <submittedName>
        <fullName evidence="1">Uncharacterized protein</fullName>
    </submittedName>
</protein>
<evidence type="ECO:0000313" key="1">
    <source>
        <dbReference type="EMBL" id="RAK30023.1"/>
    </source>
</evidence>
<dbReference type="Proteomes" id="UP000249453">
    <property type="component" value="Unassembled WGS sequence"/>
</dbReference>
<dbReference type="EMBL" id="QLMK01000004">
    <property type="protein sequence ID" value="RAK30023.1"/>
    <property type="molecule type" value="Genomic_DNA"/>
</dbReference>
<name>A0A364JVV0_9HYPH</name>
<reference evidence="1 2" key="1">
    <citation type="submission" date="2018-06" db="EMBL/GenBank/DDBJ databases">
        <title>Genomic Encyclopedia of Type Strains, Phase IV (KMG-IV): sequencing the most valuable type-strain genomes for metagenomic binning, comparative biology and taxonomic classification.</title>
        <authorList>
            <person name="Goeker M."/>
        </authorList>
    </citation>
    <scope>NUCLEOTIDE SEQUENCE [LARGE SCALE GENOMIC DNA]</scope>
    <source>
        <strain evidence="1 2">DSM 26720</strain>
    </source>
</reference>
<sequence>MRSETLNANLIIRLALTSLKARGRLINDVNAALATDELAVTMTGLERFKRVLDLHVNHRSCWPVDMDVIGRHKNRRSWRQLITDTVMCLKGWLKYTKIRANVNSCT</sequence>
<gene>
    <name evidence="1" type="ORF">C7374_10482</name>
</gene>
<organism evidence="1 2">
    <name type="scientific">Falsochrobactrum ovis</name>
    <dbReference type="NCBI Taxonomy" id="1293442"/>
    <lineage>
        <taxon>Bacteria</taxon>
        <taxon>Pseudomonadati</taxon>
        <taxon>Pseudomonadota</taxon>
        <taxon>Alphaproteobacteria</taxon>
        <taxon>Hyphomicrobiales</taxon>
        <taxon>Brucellaceae</taxon>
        <taxon>Falsochrobactrum</taxon>
    </lineage>
</organism>
<keyword evidence="2" id="KW-1185">Reference proteome</keyword>
<evidence type="ECO:0000313" key="2">
    <source>
        <dbReference type="Proteomes" id="UP000249453"/>
    </source>
</evidence>
<accession>A0A364JVV0</accession>